<organism evidence="1">
    <name type="scientific">Arundo donax</name>
    <name type="common">Giant reed</name>
    <name type="synonym">Donax arundinaceus</name>
    <dbReference type="NCBI Taxonomy" id="35708"/>
    <lineage>
        <taxon>Eukaryota</taxon>
        <taxon>Viridiplantae</taxon>
        <taxon>Streptophyta</taxon>
        <taxon>Embryophyta</taxon>
        <taxon>Tracheophyta</taxon>
        <taxon>Spermatophyta</taxon>
        <taxon>Magnoliopsida</taxon>
        <taxon>Liliopsida</taxon>
        <taxon>Poales</taxon>
        <taxon>Poaceae</taxon>
        <taxon>PACMAD clade</taxon>
        <taxon>Arundinoideae</taxon>
        <taxon>Arundineae</taxon>
        <taxon>Arundo</taxon>
    </lineage>
</organism>
<evidence type="ECO:0000313" key="1">
    <source>
        <dbReference type="EMBL" id="JAE11701.1"/>
    </source>
</evidence>
<dbReference type="EMBL" id="GBRH01186195">
    <property type="protein sequence ID" value="JAE11701.1"/>
    <property type="molecule type" value="Transcribed_RNA"/>
</dbReference>
<reference evidence="1" key="2">
    <citation type="journal article" date="2015" name="Data Brief">
        <title>Shoot transcriptome of the giant reed, Arundo donax.</title>
        <authorList>
            <person name="Barrero R.A."/>
            <person name="Guerrero F.D."/>
            <person name="Moolhuijzen P."/>
            <person name="Goolsby J.A."/>
            <person name="Tidwell J."/>
            <person name="Bellgard S.E."/>
            <person name="Bellgard M.I."/>
        </authorList>
    </citation>
    <scope>NUCLEOTIDE SEQUENCE</scope>
    <source>
        <tissue evidence="1">Shoot tissue taken approximately 20 cm above the soil surface</tissue>
    </source>
</reference>
<reference evidence="1" key="1">
    <citation type="submission" date="2014-09" db="EMBL/GenBank/DDBJ databases">
        <authorList>
            <person name="Magalhaes I.L.F."/>
            <person name="Oliveira U."/>
            <person name="Santos F.R."/>
            <person name="Vidigal T.H.D.A."/>
            <person name="Brescovit A.D."/>
            <person name="Santos A.J."/>
        </authorList>
    </citation>
    <scope>NUCLEOTIDE SEQUENCE</scope>
    <source>
        <tissue evidence="1">Shoot tissue taken approximately 20 cm above the soil surface</tissue>
    </source>
</reference>
<protein>
    <submittedName>
        <fullName evidence="1">Uncharacterized protein</fullName>
    </submittedName>
</protein>
<name>A0A0A9FN26_ARUDO</name>
<sequence>MLYAYIRTKHLSMQPNFSVLHYFVLSFFKSKPM</sequence>
<dbReference type="AlphaFoldDB" id="A0A0A9FN26"/>
<accession>A0A0A9FN26</accession>
<proteinExistence type="predicted"/>